<gene>
    <name evidence="1" type="primary">AVEN_197028_1</name>
    <name evidence="1" type="ORF">CDAR_544251</name>
</gene>
<sequence length="225" mass="26887">MVLCRGFIVQKTAMTLNLSESRHRPTLFILDVMEFNQKYSGKDVAIVDWDHYDENFLQLEELIFREHENIIFRDINLEKVKNYLKTCRMMGRCYELDEAKRIYHLVKGALNLDIVDSSLLMDLLKTVCENEEMLVYVFSNAISDKHFFKFLLITLKLHGCNSWNLWPDLKFVPLCDHQAFDSNLIAQFFTSAHCEFIPILVKYGVQWRYHESYYMDYCTDLNFEW</sequence>
<evidence type="ECO:0000313" key="1">
    <source>
        <dbReference type="EMBL" id="GIY16959.1"/>
    </source>
</evidence>
<dbReference type="EMBL" id="BPLQ01005757">
    <property type="protein sequence ID" value="GIY16959.1"/>
    <property type="molecule type" value="Genomic_DNA"/>
</dbReference>
<evidence type="ECO:0000313" key="2">
    <source>
        <dbReference type="Proteomes" id="UP001054837"/>
    </source>
</evidence>
<proteinExistence type="predicted"/>
<dbReference type="Proteomes" id="UP001054837">
    <property type="component" value="Unassembled WGS sequence"/>
</dbReference>
<name>A0AAV4R8K8_9ARAC</name>
<protein>
    <submittedName>
        <fullName evidence="1">SOCS box domain-containing protein</fullName>
    </submittedName>
</protein>
<dbReference type="AlphaFoldDB" id="A0AAV4R8K8"/>
<reference evidence="1 2" key="1">
    <citation type="submission" date="2021-06" db="EMBL/GenBank/DDBJ databases">
        <title>Caerostris darwini draft genome.</title>
        <authorList>
            <person name="Kono N."/>
            <person name="Arakawa K."/>
        </authorList>
    </citation>
    <scope>NUCLEOTIDE SEQUENCE [LARGE SCALE GENOMIC DNA]</scope>
</reference>
<comment type="caution">
    <text evidence="1">The sequence shown here is derived from an EMBL/GenBank/DDBJ whole genome shotgun (WGS) entry which is preliminary data.</text>
</comment>
<organism evidence="1 2">
    <name type="scientific">Caerostris darwini</name>
    <dbReference type="NCBI Taxonomy" id="1538125"/>
    <lineage>
        <taxon>Eukaryota</taxon>
        <taxon>Metazoa</taxon>
        <taxon>Ecdysozoa</taxon>
        <taxon>Arthropoda</taxon>
        <taxon>Chelicerata</taxon>
        <taxon>Arachnida</taxon>
        <taxon>Araneae</taxon>
        <taxon>Araneomorphae</taxon>
        <taxon>Entelegynae</taxon>
        <taxon>Araneoidea</taxon>
        <taxon>Araneidae</taxon>
        <taxon>Caerostris</taxon>
    </lineage>
</organism>
<accession>A0AAV4R8K8</accession>
<keyword evidence="2" id="KW-1185">Reference proteome</keyword>